<dbReference type="GO" id="GO:0005524">
    <property type="term" value="F:ATP binding"/>
    <property type="evidence" value="ECO:0007669"/>
    <property type="project" value="UniProtKB-KW"/>
</dbReference>
<dbReference type="Pfam" id="PF00069">
    <property type="entry name" value="Pkinase"/>
    <property type="match status" value="1"/>
</dbReference>
<keyword evidence="4 9" id="KW-0418">Kinase</keyword>
<reference evidence="10" key="1">
    <citation type="journal article" date="2012" name="Nat. Genet.">
        <title>Lifestyle transitions in plant pathogenic Colletotrichum fungi deciphered by genome and transcriptome analyses.</title>
        <authorList>
            <person name="O'Connell R.J."/>
            <person name="Thon M.R."/>
            <person name="Hacquard S."/>
            <person name="Amyotte S.G."/>
            <person name="Kleemann J."/>
            <person name="Torres M.F."/>
            <person name="Damm U."/>
            <person name="Buiate E.A."/>
            <person name="Epstein L."/>
            <person name="Alkan N."/>
            <person name="Altmueller J."/>
            <person name="Alvarado-Balderrama L."/>
            <person name="Bauser C.A."/>
            <person name="Becker C."/>
            <person name="Birren B.W."/>
            <person name="Chen Z."/>
            <person name="Choi J."/>
            <person name="Crouch J.A."/>
            <person name="Duvick J.P."/>
            <person name="Farman M.A."/>
            <person name="Gan P."/>
            <person name="Heiman D."/>
            <person name="Henrissat B."/>
            <person name="Howard R.J."/>
            <person name="Kabbage M."/>
            <person name="Koch C."/>
            <person name="Kracher B."/>
            <person name="Kubo Y."/>
            <person name="Law A.D."/>
            <person name="Lebrun M.-H."/>
            <person name="Lee Y.-H."/>
            <person name="Miyara I."/>
            <person name="Moore N."/>
            <person name="Neumann U."/>
            <person name="Nordstroem K."/>
            <person name="Panaccione D.G."/>
            <person name="Panstruga R."/>
            <person name="Place M."/>
            <person name="Proctor R.H."/>
            <person name="Prusky D."/>
            <person name="Rech G."/>
            <person name="Reinhardt R."/>
            <person name="Rollins J.A."/>
            <person name="Rounsley S."/>
            <person name="Schardl C.L."/>
            <person name="Schwartz D.C."/>
            <person name="Shenoy N."/>
            <person name="Shirasu K."/>
            <person name="Sikhakolli U.R."/>
            <person name="Stueber K."/>
            <person name="Sukno S.A."/>
            <person name="Sweigard J.A."/>
            <person name="Takano Y."/>
            <person name="Takahara H."/>
            <person name="Trail F."/>
            <person name="van der Does H.C."/>
            <person name="Voll L.M."/>
            <person name="Will I."/>
            <person name="Young S."/>
            <person name="Zeng Q."/>
            <person name="Zhang J."/>
            <person name="Zhou S."/>
            <person name="Dickman M.B."/>
            <person name="Schulze-Lefert P."/>
            <person name="Ver Loren van Themaat E."/>
            <person name="Ma L.-J."/>
            <person name="Vaillancourt L.J."/>
        </authorList>
    </citation>
    <scope>NUCLEOTIDE SEQUENCE [LARGE SCALE GENOMIC DNA]</scope>
    <source>
        <strain evidence="10">IMI 349063</strain>
    </source>
</reference>
<dbReference type="SUPFAM" id="SSF56112">
    <property type="entry name" value="Protein kinase-like (PK-like)"/>
    <property type="match status" value="1"/>
</dbReference>
<dbReference type="SMART" id="SM00220">
    <property type="entry name" value="S_TKc"/>
    <property type="match status" value="1"/>
</dbReference>
<gene>
    <name evidence="9" type="ORF">CH063_14069</name>
</gene>
<keyword evidence="5" id="KW-0067">ATP-binding</keyword>
<evidence type="ECO:0000256" key="5">
    <source>
        <dbReference type="ARBA" id="ARBA00022840"/>
    </source>
</evidence>
<evidence type="ECO:0000259" key="8">
    <source>
        <dbReference type="PROSITE" id="PS50011"/>
    </source>
</evidence>
<dbReference type="EC" id="2.7.11.24" evidence="1"/>
<dbReference type="eggNOG" id="KOG0600">
    <property type="taxonomic scope" value="Eukaryota"/>
</dbReference>
<dbReference type="HOGENOM" id="CLU_000288_181_1_1"/>
<evidence type="ECO:0000313" key="9">
    <source>
        <dbReference type="EMBL" id="CCF44778.1"/>
    </source>
</evidence>
<comment type="catalytic activity">
    <reaction evidence="6">
        <text>L-threonyl-[protein] + ATP = O-phospho-L-threonyl-[protein] + ADP + H(+)</text>
        <dbReference type="Rhea" id="RHEA:46608"/>
        <dbReference type="Rhea" id="RHEA-COMP:11060"/>
        <dbReference type="Rhea" id="RHEA-COMP:11605"/>
        <dbReference type="ChEBI" id="CHEBI:15378"/>
        <dbReference type="ChEBI" id="CHEBI:30013"/>
        <dbReference type="ChEBI" id="CHEBI:30616"/>
        <dbReference type="ChEBI" id="CHEBI:61977"/>
        <dbReference type="ChEBI" id="CHEBI:456216"/>
        <dbReference type="EC" id="2.7.11.24"/>
    </reaction>
    <physiologicalReaction direction="left-to-right" evidence="6">
        <dbReference type="Rhea" id="RHEA:46609"/>
    </physiologicalReaction>
</comment>
<sequence>MADGTSTPQEELLGSGSFGTVFKLQGLPIARKYIPLPDSGGGLPSEGIREIACLRRLRNYSPSARKNCIEILHIDISRTAIMLDLELMTGGTLGELLNTSRLGPAHALSYTLQILRGLQFLHDIGIVHRDLKPNNILLSSSDCLKITDFGLSYVMSGCEPRTPLVCTLYYRPPELL</sequence>
<feature type="non-terminal residue" evidence="9">
    <location>
        <position position="176"/>
    </location>
</feature>
<accession>H1VX16</accession>
<dbReference type="PROSITE" id="PS50011">
    <property type="entry name" value="PROTEIN_KINASE_DOM"/>
    <property type="match status" value="1"/>
</dbReference>
<feature type="domain" description="Protein kinase" evidence="8">
    <location>
        <begin position="7"/>
        <end position="176"/>
    </location>
</feature>
<evidence type="ECO:0000256" key="6">
    <source>
        <dbReference type="ARBA" id="ARBA00047919"/>
    </source>
</evidence>
<dbReference type="InterPro" id="IPR008271">
    <property type="entry name" value="Ser/Thr_kinase_AS"/>
</dbReference>
<dbReference type="PANTHER" id="PTHR48016">
    <property type="entry name" value="MAP KINASE KINASE KINASE SSK2-RELATED-RELATED"/>
    <property type="match status" value="1"/>
</dbReference>
<evidence type="ECO:0000256" key="1">
    <source>
        <dbReference type="ARBA" id="ARBA00012411"/>
    </source>
</evidence>
<dbReference type="InterPro" id="IPR050538">
    <property type="entry name" value="MAP_kinase_kinase_kinase"/>
</dbReference>
<evidence type="ECO:0000256" key="3">
    <source>
        <dbReference type="ARBA" id="ARBA00022741"/>
    </source>
</evidence>
<dbReference type="InterPro" id="IPR000719">
    <property type="entry name" value="Prot_kinase_dom"/>
</dbReference>
<dbReference type="EMBL" id="CACQ02007166">
    <property type="protein sequence ID" value="CCF44778.1"/>
    <property type="molecule type" value="Genomic_DNA"/>
</dbReference>
<proteinExistence type="predicted"/>
<dbReference type="PROSITE" id="PS00108">
    <property type="entry name" value="PROTEIN_KINASE_ST"/>
    <property type="match status" value="1"/>
</dbReference>
<organism evidence="9 10">
    <name type="scientific">Colletotrichum higginsianum (strain IMI 349063)</name>
    <name type="common">Crucifer anthracnose fungus</name>
    <dbReference type="NCBI Taxonomy" id="759273"/>
    <lineage>
        <taxon>Eukaryota</taxon>
        <taxon>Fungi</taxon>
        <taxon>Dikarya</taxon>
        <taxon>Ascomycota</taxon>
        <taxon>Pezizomycotina</taxon>
        <taxon>Sordariomycetes</taxon>
        <taxon>Hypocreomycetidae</taxon>
        <taxon>Glomerellales</taxon>
        <taxon>Glomerellaceae</taxon>
        <taxon>Colletotrichum</taxon>
        <taxon>Colletotrichum destructivum species complex</taxon>
    </lineage>
</organism>
<comment type="catalytic activity">
    <reaction evidence="7">
        <text>L-seryl-[protein] + ATP = O-phospho-L-seryl-[protein] + ADP + H(+)</text>
        <dbReference type="Rhea" id="RHEA:17989"/>
        <dbReference type="Rhea" id="RHEA-COMP:9863"/>
        <dbReference type="Rhea" id="RHEA-COMP:11604"/>
        <dbReference type="ChEBI" id="CHEBI:15378"/>
        <dbReference type="ChEBI" id="CHEBI:29999"/>
        <dbReference type="ChEBI" id="CHEBI:30616"/>
        <dbReference type="ChEBI" id="CHEBI:83421"/>
        <dbReference type="ChEBI" id="CHEBI:456216"/>
        <dbReference type="EC" id="2.7.11.24"/>
    </reaction>
    <physiologicalReaction direction="left-to-right" evidence="7">
        <dbReference type="Rhea" id="RHEA:17990"/>
    </physiologicalReaction>
</comment>
<dbReference type="GO" id="GO:0004707">
    <property type="term" value="F:MAP kinase activity"/>
    <property type="evidence" value="ECO:0007669"/>
    <property type="project" value="UniProtKB-EC"/>
</dbReference>
<dbReference type="STRING" id="759273.H1VX16"/>
<name>H1VX16_COLHI</name>
<evidence type="ECO:0000313" key="10">
    <source>
        <dbReference type="Proteomes" id="UP000007174"/>
    </source>
</evidence>
<dbReference type="CDD" id="cd00180">
    <property type="entry name" value="PKc"/>
    <property type="match status" value="1"/>
</dbReference>
<keyword evidence="2" id="KW-0808">Transferase</keyword>
<evidence type="ECO:0000256" key="2">
    <source>
        <dbReference type="ARBA" id="ARBA00022679"/>
    </source>
</evidence>
<evidence type="ECO:0000256" key="4">
    <source>
        <dbReference type="ARBA" id="ARBA00022777"/>
    </source>
</evidence>
<protein>
    <recommendedName>
        <fullName evidence="1">mitogen-activated protein kinase</fullName>
        <ecNumber evidence="1">2.7.11.24</ecNumber>
    </recommendedName>
</protein>
<dbReference type="Proteomes" id="UP000007174">
    <property type="component" value="Unassembled WGS sequence"/>
</dbReference>
<dbReference type="InterPro" id="IPR011009">
    <property type="entry name" value="Kinase-like_dom_sf"/>
</dbReference>
<dbReference type="AlphaFoldDB" id="H1VX16"/>
<keyword evidence="3" id="KW-0547">Nucleotide-binding</keyword>
<evidence type="ECO:0000256" key="7">
    <source>
        <dbReference type="ARBA" id="ARBA00048130"/>
    </source>
</evidence>
<dbReference type="Gene3D" id="1.10.510.10">
    <property type="entry name" value="Transferase(Phosphotransferase) domain 1"/>
    <property type="match status" value="1"/>
</dbReference>